<sequence length="778" mass="87866">MCRILLMHPRTSQAYVRDVTSAFRQVPLHPSQWASTVVEWDGQFYVDLFLAFGLGPACGAYGLFADAFADIFRAIQIATTAHWVDDNIFLRVPTTELELLNKRRESIRKSIDPTPRHKGGRTFWTSNDGTEHTEDFAHPITKQPNAEGGFHMGLEDIDRVSRTLGWPWEPEKDAPWASVFRYAGINYNIATREVSLPESKRTKYLQTIADIREKAKANQSRYQLPDIERLHGQCQWAESIHTQGKWHVKGLQDFIRAANDQPALRHQWRYGGERIRQDMDWWEATLQQENFWRSFDPTPAKDVQCYCDGSTSFGVGLSIGGRERAYPLKDEHAARTDIKIVEALALELAVLTLDALGFRNQAIIIHTDNTAVLGAFKKGKMAAPEPNRVLERVAAHENSIVGSNRAGKGNNQADRGRDGEEPPEKKPKLDQNQGHYAASPIQDASNRWQSLLKDWKERQLAKDQPRTKEIRATSSHPAPSPVLIPTQPSTPKQVTGFQFTAPTKKSINTRRFNPKKIQVRATSNRPDNIKAEERFATWKPANRTPSQSTSKVQDEQVRQLILSSFAKSTKKGYSTAVAQWNRFCDEHNVEESKRAPADPELVELWIAEAAGEKSGGYLSDWASALHAWHTLNNLPWLPDPERLKLVKRGAKYTQPPPKPPRAPMTSDWLNKVIPAANLNNPKELATMAAATCGVWGLFRLGELVIGDEGFDPVRSVTRADVKTEIIDSQGKQILAITVDRVMVHGRWDSNTWKRYVREHAEVLAPYLATELQATQDRS</sequence>
<dbReference type="Gene3D" id="1.10.150.130">
    <property type="match status" value="1"/>
</dbReference>
<gene>
    <name evidence="3" type="ORF">A4X03_0g4297</name>
</gene>
<dbReference type="PANTHER" id="PTHR33050:SF7">
    <property type="entry name" value="RIBONUCLEASE H"/>
    <property type="match status" value="1"/>
</dbReference>
<keyword evidence="1" id="KW-0238">DNA-binding</keyword>
<feature type="region of interest" description="Disordered" evidence="2">
    <location>
        <begin position="397"/>
        <end position="443"/>
    </location>
</feature>
<evidence type="ECO:0000313" key="4">
    <source>
        <dbReference type="Proteomes" id="UP000077671"/>
    </source>
</evidence>
<evidence type="ECO:0000256" key="2">
    <source>
        <dbReference type="SAM" id="MobiDB-lite"/>
    </source>
</evidence>
<accession>A0A8T8TDV1</accession>
<protein>
    <submittedName>
        <fullName evidence="3">Uncharacterized protein</fullName>
    </submittedName>
</protein>
<evidence type="ECO:0000256" key="1">
    <source>
        <dbReference type="ARBA" id="ARBA00023125"/>
    </source>
</evidence>
<reference evidence="3" key="1">
    <citation type="submission" date="2016-04" db="EMBL/GenBank/DDBJ databases">
        <authorList>
            <person name="Nguyen H.D."/>
            <person name="Kesanakurti P."/>
            <person name="Cullis J."/>
            <person name="Levesque C.A."/>
            <person name="Hambleton S."/>
        </authorList>
    </citation>
    <scope>NUCLEOTIDE SEQUENCE</scope>
    <source>
        <strain evidence="3">DAOMC 238032</strain>
    </source>
</reference>
<evidence type="ECO:0000313" key="3">
    <source>
        <dbReference type="EMBL" id="KAE8258737.1"/>
    </source>
</evidence>
<dbReference type="InterPro" id="IPR010998">
    <property type="entry name" value="Integrase_recombinase_N"/>
</dbReference>
<dbReference type="AlphaFoldDB" id="A0A8T8TDV1"/>
<reference evidence="3" key="2">
    <citation type="journal article" date="2019" name="IMA Fungus">
        <title>Genome sequencing and comparison of five Tilletia species to identify candidate genes for the detection of regulated species infecting wheat.</title>
        <authorList>
            <person name="Nguyen H.D.T."/>
            <person name="Sultana T."/>
            <person name="Kesanakurti P."/>
            <person name="Hambleton S."/>
        </authorList>
    </citation>
    <scope>NUCLEOTIDE SEQUENCE</scope>
    <source>
        <strain evidence="3">DAOMC 238032</strain>
    </source>
</reference>
<dbReference type="GO" id="GO:0003677">
    <property type="term" value="F:DNA binding"/>
    <property type="evidence" value="ECO:0007669"/>
    <property type="project" value="UniProtKB-KW"/>
</dbReference>
<feature type="region of interest" description="Disordered" evidence="2">
    <location>
        <begin position="459"/>
        <end position="493"/>
    </location>
</feature>
<feature type="compositionally biased region" description="Basic and acidic residues" evidence="2">
    <location>
        <begin position="459"/>
        <end position="471"/>
    </location>
</feature>
<dbReference type="PANTHER" id="PTHR33050">
    <property type="entry name" value="REVERSE TRANSCRIPTASE DOMAIN-CONTAINING PROTEIN"/>
    <property type="match status" value="1"/>
</dbReference>
<name>A0A8T8TDV1_9BASI</name>
<dbReference type="Proteomes" id="UP000077671">
    <property type="component" value="Unassembled WGS sequence"/>
</dbReference>
<proteinExistence type="predicted"/>
<organism evidence="3 4">
    <name type="scientific">Tilletia caries</name>
    <name type="common">wheat bunt fungus</name>
    <dbReference type="NCBI Taxonomy" id="13290"/>
    <lineage>
        <taxon>Eukaryota</taxon>
        <taxon>Fungi</taxon>
        <taxon>Dikarya</taxon>
        <taxon>Basidiomycota</taxon>
        <taxon>Ustilaginomycotina</taxon>
        <taxon>Exobasidiomycetes</taxon>
        <taxon>Tilletiales</taxon>
        <taxon>Tilletiaceae</taxon>
        <taxon>Tilletia</taxon>
    </lineage>
</organism>
<dbReference type="SUPFAM" id="SSF47823">
    <property type="entry name" value="lambda integrase-like, N-terminal domain"/>
    <property type="match status" value="1"/>
</dbReference>
<comment type="caution">
    <text evidence="3">The sequence shown here is derived from an EMBL/GenBank/DDBJ whole genome shotgun (WGS) entry which is preliminary data.</text>
</comment>
<dbReference type="EMBL" id="LWDD02000567">
    <property type="protein sequence ID" value="KAE8258737.1"/>
    <property type="molecule type" value="Genomic_DNA"/>
</dbReference>
<feature type="compositionally biased region" description="Basic and acidic residues" evidence="2">
    <location>
        <begin position="414"/>
        <end position="429"/>
    </location>
</feature>
<dbReference type="InterPro" id="IPR052055">
    <property type="entry name" value="Hepadnavirus_pol/RT"/>
</dbReference>